<dbReference type="Proteomes" id="UP001604277">
    <property type="component" value="Unassembled WGS sequence"/>
</dbReference>
<organism evidence="1 2">
    <name type="scientific">Forsythia ovata</name>
    <dbReference type="NCBI Taxonomy" id="205694"/>
    <lineage>
        <taxon>Eukaryota</taxon>
        <taxon>Viridiplantae</taxon>
        <taxon>Streptophyta</taxon>
        <taxon>Embryophyta</taxon>
        <taxon>Tracheophyta</taxon>
        <taxon>Spermatophyta</taxon>
        <taxon>Magnoliopsida</taxon>
        <taxon>eudicotyledons</taxon>
        <taxon>Gunneridae</taxon>
        <taxon>Pentapetalae</taxon>
        <taxon>asterids</taxon>
        <taxon>lamiids</taxon>
        <taxon>Lamiales</taxon>
        <taxon>Oleaceae</taxon>
        <taxon>Forsythieae</taxon>
        <taxon>Forsythia</taxon>
    </lineage>
</organism>
<dbReference type="EMBL" id="JBFOLJ010000002">
    <property type="protein sequence ID" value="KAL2551418.1"/>
    <property type="molecule type" value="Genomic_DNA"/>
</dbReference>
<accession>A0ABD1WRV8</accession>
<comment type="caution">
    <text evidence="1">The sequence shown here is derived from an EMBL/GenBank/DDBJ whole genome shotgun (WGS) entry which is preliminary data.</text>
</comment>
<proteinExistence type="predicted"/>
<sequence>MDSLKAENSQLKEENLKLERSTEEVVNAGLENFLYQFEFTPDYENLQSFFINYGTRQIFAEIKEMHLSLDLSMVEVNYSTLEEARDEAAQSSPEAYEEVLYCKELVAEAGSQMVVFRGKTSSE</sequence>
<keyword evidence="2" id="KW-1185">Reference proteome</keyword>
<evidence type="ECO:0000313" key="1">
    <source>
        <dbReference type="EMBL" id="KAL2551418.1"/>
    </source>
</evidence>
<gene>
    <name evidence="1" type="ORF">Fot_05037</name>
</gene>
<protein>
    <submittedName>
        <fullName evidence="1">Uncharacterized protein</fullName>
    </submittedName>
</protein>
<name>A0ABD1WRV8_9LAMI</name>
<evidence type="ECO:0000313" key="2">
    <source>
        <dbReference type="Proteomes" id="UP001604277"/>
    </source>
</evidence>
<reference evidence="2" key="1">
    <citation type="submission" date="2024-07" db="EMBL/GenBank/DDBJ databases">
        <title>Two chromosome-level genome assemblies of Korean endemic species Abeliophyllum distichum and Forsythia ovata (Oleaceae).</title>
        <authorList>
            <person name="Jang H."/>
        </authorList>
    </citation>
    <scope>NUCLEOTIDE SEQUENCE [LARGE SCALE GENOMIC DNA]</scope>
</reference>
<dbReference type="AlphaFoldDB" id="A0ABD1WRV8"/>